<comment type="caution">
    <text evidence="2">The sequence shown here is derived from an EMBL/GenBank/DDBJ whole genome shotgun (WGS) entry which is preliminary data.</text>
</comment>
<reference evidence="2" key="1">
    <citation type="submission" date="2023-08" db="EMBL/GenBank/DDBJ databases">
        <authorList>
            <person name="Chen Y."/>
            <person name="Shah S."/>
            <person name="Dougan E. K."/>
            <person name="Thang M."/>
            <person name="Chan C."/>
        </authorList>
    </citation>
    <scope>NUCLEOTIDE SEQUENCE</scope>
</reference>
<dbReference type="AlphaFoldDB" id="A0AA36JJE1"/>
<feature type="compositionally biased region" description="Polar residues" evidence="1">
    <location>
        <begin position="364"/>
        <end position="388"/>
    </location>
</feature>
<evidence type="ECO:0000256" key="1">
    <source>
        <dbReference type="SAM" id="MobiDB-lite"/>
    </source>
</evidence>
<feature type="compositionally biased region" description="Pro residues" evidence="1">
    <location>
        <begin position="66"/>
        <end position="75"/>
    </location>
</feature>
<sequence length="521" mass="53878">AADLELGRGLRDLRRELQVQAESLRSALEEHKKQVARVAVAQGEPAYFAANPAGAAGAVRQFAPATRPPQSPSPSVPAMEAQRPKALSPTASEIPATKAVSPVVSETQAVSPVSSETLKAVAPVSQPAKASPVTEVPKAVSPVASETVPKAVSPVASHVPKAVSPVASETVPKSVSPVASQTLPKAVSPVASETVPQSVSPVASQTLPKAVSPASPVPVLKGPPGPPQVLNFRCPNFQKDCDGTYDLLPGKEANGRPVWKKRGGDRWMYLTIDKNWGVGGKSEFDKDFNCKNSYVFHPRTLGAPSPELLPKGWQLFDGQAWREDADVQATAEGSATGGQVPPQQKAPPAQPPQPTALQGLAGLSSGTPSARSHQTPAAPSSSRTQAGSGQFWGGEKVDGAALADSILGARARATDGDNSWDEAEPGAPRSGAPRLCGTARGAAGGAAGGADCGAGPACQRKGHGGHGLRLRVRLQRRRGLPSGTAVRQGRDGRPRFRLRAALARATRRAGPGRVERLGRLS</sequence>
<evidence type="ECO:0000313" key="2">
    <source>
        <dbReference type="EMBL" id="CAJ1406706.1"/>
    </source>
</evidence>
<feature type="region of interest" description="Disordered" evidence="1">
    <location>
        <begin position="413"/>
        <end position="435"/>
    </location>
</feature>
<dbReference type="EMBL" id="CAUJNA010003642">
    <property type="protein sequence ID" value="CAJ1406706.1"/>
    <property type="molecule type" value="Genomic_DNA"/>
</dbReference>
<proteinExistence type="predicted"/>
<feature type="compositionally biased region" description="Pro residues" evidence="1">
    <location>
        <begin position="344"/>
        <end position="354"/>
    </location>
</feature>
<gene>
    <name evidence="2" type="ORF">EVOR1521_LOCUS28598</name>
</gene>
<evidence type="ECO:0000313" key="3">
    <source>
        <dbReference type="Proteomes" id="UP001178507"/>
    </source>
</evidence>
<keyword evidence="3" id="KW-1185">Reference proteome</keyword>
<protein>
    <submittedName>
        <fullName evidence="2">Uncharacterized protein</fullName>
    </submittedName>
</protein>
<name>A0AA36JJE1_9DINO</name>
<feature type="non-terminal residue" evidence="2">
    <location>
        <position position="1"/>
    </location>
</feature>
<dbReference type="Proteomes" id="UP001178507">
    <property type="component" value="Unassembled WGS sequence"/>
</dbReference>
<accession>A0AA36JJE1</accession>
<feature type="region of interest" description="Disordered" evidence="1">
    <location>
        <begin position="327"/>
        <end position="395"/>
    </location>
</feature>
<organism evidence="2 3">
    <name type="scientific">Effrenium voratum</name>
    <dbReference type="NCBI Taxonomy" id="2562239"/>
    <lineage>
        <taxon>Eukaryota</taxon>
        <taxon>Sar</taxon>
        <taxon>Alveolata</taxon>
        <taxon>Dinophyceae</taxon>
        <taxon>Suessiales</taxon>
        <taxon>Symbiodiniaceae</taxon>
        <taxon>Effrenium</taxon>
    </lineage>
</organism>
<feature type="region of interest" description="Disordered" evidence="1">
    <location>
        <begin position="61"/>
        <end position="102"/>
    </location>
</feature>